<dbReference type="InterPro" id="IPR003325">
    <property type="entry name" value="TerD"/>
</dbReference>
<dbReference type="InterPro" id="IPR019303">
    <property type="entry name" value="vWA_TerF_C"/>
</dbReference>
<dbReference type="EMBL" id="HE663493">
    <property type="protein sequence ID" value="CCG07450.1"/>
    <property type="molecule type" value="Genomic_DNA"/>
</dbReference>
<dbReference type="GO" id="GO:0046690">
    <property type="term" value="P:response to tellurium ion"/>
    <property type="evidence" value="ECO:0007669"/>
    <property type="project" value="UniProtKB-KW"/>
</dbReference>
<accession>H6SQY5</accession>
<dbReference type="PANTHER" id="PTHR32097">
    <property type="entry name" value="CAMP-BINDING PROTEIN 1-RELATED"/>
    <property type="match status" value="1"/>
</dbReference>
<keyword evidence="1" id="KW-0778">Tellurium resistance</keyword>
<dbReference type="SUPFAM" id="SSF53300">
    <property type="entry name" value="vWA-like"/>
    <property type="match status" value="1"/>
</dbReference>
<dbReference type="eggNOG" id="COG2310">
    <property type="taxonomic scope" value="Bacteria"/>
</dbReference>
<dbReference type="InterPro" id="IPR002035">
    <property type="entry name" value="VWF_A"/>
</dbReference>
<dbReference type="SMART" id="SM00327">
    <property type="entry name" value="VWA"/>
    <property type="match status" value="1"/>
</dbReference>
<dbReference type="AlphaFoldDB" id="H6SQY5"/>
<dbReference type="STRING" id="1150469.RSPPHO_00824"/>
<dbReference type="Pfam" id="PF02342">
    <property type="entry name" value="TerD"/>
    <property type="match status" value="1"/>
</dbReference>
<proteinExistence type="predicted"/>
<name>H6SQY5_PARPM</name>
<dbReference type="KEGG" id="rpm:RSPPHO_00824"/>
<dbReference type="PATRIC" id="fig|1150469.3.peg.948"/>
<sequence>MAPALRFDVFHSLPPQGVEGSGEAPASPACLFCLSWPTAPVTTVGTPPGNLAHRRGLEMMLSRGTRTPLQTLVGGSAFSLTWHLRGLGAEASVFGLDAQGRLADDRYMVFYNQPTSPCAGVRLAAPDRFEVDVTRLPASLQRLVLVLSVEGPGVFHDVTAGSLVLSAPGHEARFDFTGQEFAQERALMLAEVYRKNDQWRVAIVAQGFNGGLDAVVRHFGGEVAEDTPPPPRVSLEKRVAAEAPHLVDLTKKVGVSLEKKGLGRLQARVGLVLDASASMRRQYKDGKVQALLDRLLPLALRFDSDGALDVWAFDDRQTPLPPVSLANCRDYIAQANGGWRAWVGGANDEPSVMRDVITHFKKDRSRLPVYILFVSDGGVHKNREIKDLITEASSLPLFWQFMGLGGRNYGVLERLDTMGGRTVDNCGFFAIDDLHDLDDEAFYDRLLQEFPLWLGAARQARIVQDEA</sequence>
<dbReference type="HOGENOM" id="CLU_030559_0_0_5"/>
<dbReference type="PANTHER" id="PTHR32097:SF3">
    <property type="entry name" value="TELLURITE RESISTANCE PROTEIN"/>
    <property type="match status" value="1"/>
</dbReference>
<evidence type="ECO:0000313" key="4">
    <source>
        <dbReference type="Proteomes" id="UP000033220"/>
    </source>
</evidence>
<dbReference type="eggNOG" id="COG2304">
    <property type="taxonomic scope" value="Bacteria"/>
</dbReference>
<dbReference type="InterPro" id="IPR051324">
    <property type="entry name" value="Stress/Tellurium_Resist"/>
</dbReference>
<evidence type="ECO:0000259" key="2">
    <source>
        <dbReference type="PROSITE" id="PS50234"/>
    </source>
</evidence>
<dbReference type="Gene3D" id="2.60.60.30">
    <property type="entry name" value="sav2460 like domains"/>
    <property type="match status" value="1"/>
</dbReference>
<dbReference type="Proteomes" id="UP000033220">
    <property type="component" value="Chromosome DSM 122"/>
</dbReference>
<dbReference type="InterPro" id="IPR036465">
    <property type="entry name" value="vWFA_dom_sf"/>
</dbReference>
<keyword evidence="4" id="KW-1185">Reference proteome</keyword>
<organism evidence="3 4">
    <name type="scientific">Pararhodospirillum photometricum DSM 122</name>
    <dbReference type="NCBI Taxonomy" id="1150469"/>
    <lineage>
        <taxon>Bacteria</taxon>
        <taxon>Pseudomonadati</taxon>
        <taxon>Pseudomonadota</taxon>
        <taxon>Alphaproteobacteria</taxon>
        <taxon>Rhodospirillales</taxon>
        <taxon>Rhodospirillaceae</taxon>
        <taxon>Pararhodospirillum</taxon>
    </lineage>
</organism>
<dbReference type="CDD" id="cd06974">
    <property type="entry name" value="TerD_like"/>
    <property type="match status" value="1"/>
</dbReference>
<dbReference type="Pfam" id="PF10138">
    <property type="entry name" value="vWA-TerF-like"/>
    <property type="match status" value="1"/>
</dbReference>
<feature type="domain" description="VWFA" evidence="2">
    <location>
        <begin position="268"/>
        <end position="446"/>
    </location>
</feature>
<dbReference type="PROSITE" id="PS50234">
    <property type="entry name" value="VWFA"/>
    <property type="match status" value="1"/>
</dbReference>
<evidence type="ECO:0000313" key="3">
    <source>
        <dbReference type="EMBL" id="CCG07450.1"/>
    </source>
</evidence>
<gene>
    <name evidence="3" type="ORF">RSPPHO_00824</name>
</gene>
<protein>
    <submittedName>
        <fullName evidence="3">Stress protein</fullName>
    </submittedName>
</protein>
<reference evidence="3 4" key="1">
    <citation type="submission" date="2012-02" db="EMBL/GenBank/DDBJ databases">
        <title>Shotgun genome sequence of Phaeospirillum photometricum DSM 122.</title>
        <authorList>
            <person name="Duquesne K."/>
            <person name="Sturgis J."/>
        </authorList>
    </citation>
    <scope>NUCLEOTIDE SEQUENCE [LARGE SCALE GENOMIC DNA]</scope>
    <source>
        <strain evidence="4">DSM122</strain>
    </source>
</reference>
<evidence type="ECO:0000256" key="1">
    <source>
        <dbReference type="ARBA" id="ARBA00022686"/>
    </source>
</evidence>